<reference evidence="1" key="1">
    <citation type="submission" date="2021-03" db="EMBL/GenBank/DDBJ databases">
        <title>Ottowia sp. 27C isolated from the cloaca of a Giant Asian pond turtle (Heosemys grandis).</title>
        <authorList>
            <person name="Spergser J."/>
            <person name="Busse H.-J."/>
        </authorList>
    </citation>
    <scope>NUCLEOTIDE SEQUENCE</scope>
    <source>
        <strain evidence="1">27C</strain>
    </source>
</reference>
<dbReference type="Pfam" id="PF03695">
    <property type="entry name" value="UPF0149"/>
    <property type="match status" value="1"/>
</dbReference>
<dbReference type="AlphaFoldDB" id="A0A975CEY2"/>
<dbReference type="PANTHER" id="PTHR33747:SF1">
    <property type="entry name" value="ADENYLATE CYCLASE-ASSOCIATED CAP C-TERMINAL DOMAIN-CONTAINING PROTEIN"/>
    <property type="match status" value="1"/>
</dbReference>
<name>A0A975CEY2_9BURK</name>
<dbReference type="EMBL" id="CP071796">
    <property type="protein sequence ID" value="QTD45155.1"/>
    <property type="molecule type" value="Genomic_DNA"/>
</dbReference>
<dbReference type="InterPro" id="IPR011978">
    <property type="entry name" value="YgfB-like"/>
</dbReference>
<organism evidence="1 2">
    <name type="scientific">Ottowia testudinis</name>
    <dbReference type="NCBI Taxonomy" id="2816950"/>
    <lineage>
        <taxon>Bacteria</taxon>
        <taxon>Pseudomonadati</taxon>
        <taxon>Pseudomonadota</taxon>
        <taxon>Betaproteobacteria</taxon>
        <taxon>Burkholderiales</taxon>
        <taxon>Comamonadaceae</taxon>
        <taxon>Ottowia</taxon>
    </lineage>
</organism>
<dbReference type="InterPro" id="IPR036255">
    <property type="entry name" value="YgfB-like_sf"/>
</dbReference>
<dbReference type="InterPro" id="IPR004027">
    <property type="entry name" value="SEC_C_motif"/>
</dbReference>
<accession>A0A975CEY2</accession>
<sequence length="279" mass="30281">MTDPGTTPPADTPASDALAYDEATVATLEALDETLDELRERDDDVPQWEFCEGFLTAMLCARRQPTQDEWLPLLLGGGAAGPQDLGPFESAGQRTRFLMNWLARETQIRAALDARVETLDDPRSLDPATIDWRGMISAAPAEATDDAPDDEPDPDALPSYAQLWALGFLAAVEAWDDDWAPPRDKEIAADMADALDCIATLADDDRAPPRFNLFDENAPPSVSEQRMNDFGEALWAVYDLHAIGKSLGPRVAPAQSSKVGRNDPCPCGSGKKYKKCCGA</sequence>
<dbReference type="Gene3D" id="3.10.450.50">
    <property type="match status" value="1"/>
</dbReference>
<protein>
    <submittedName>
        <fullName evidence="1">UPF0149 family protein</fullName>
    </submittedName>
</protein>
<dbReference type="RefSeq" id="WP_208008907.1">
    <property type="nucleotide sequence ID" value="NZ_CP071796.1"/>
</dbReference>
<evidence type="ECO:0000313" key="2">
    <source>
        <dbReference type="Proteomes" id="UP000663903"/>
    </source>
</evidence>
<gene>
    <name evidence="1" type="ORF">J1M35_19375</name>
</gene>
<evidence type="ECO:0000313" key="1">
    <source>
        <dbReference type="EMBL" id="QTD45155.1"/>
    </source>
</evidence>
<dbReference type="SUPFAM" id="SSF101327">
    <property type="entry name" value="YgfB-like"/>
    <property type="match status" value="1"/>
</dbReference>
<keyword evidence="2" id="KW-1185">Reference proteome</keyword>
<dbReference type="PANTHER" id="PTHR33747">
    <property type="entry name" value="UPF0225 PROTEIN SCO1677"/>
    <property type="match status" value="1"/>
</dbReference>
<dbReference type="Proteomes" id="UP000663903">
    <property type="component" value="Chromosome"/>
</dbReference>
<proteinExistence type="predicted"/>
<dbReference type="KEGG" id="otd:J1M35_19375"/>
<dbReference type="SUPFAM" id="SSF103642">
    <property type="entry name" value="Sec-C motif"/>
    <property type="match status" value="1"/>
</dbReference>
<dbReference type="Pfam" id="PF02810">
    <property type="entry name" value="SEC-C"/>
    <property type="match status" value="1"/>
</dbReference>